<sequence>MAPNDKDTRPAKRPRLFVPLSNPFVVDSQPKPVKKQGRPTTFISDFNTPLSRPKSTTNAFLRPPKVPQLFDEHDCARPKSPTDAKGKAPAVRVKTLQPPTFLHDPEKLKPAGLNFASTKKKITRQPDVFLAPSSPPHSKPSSSANTARMHRLSTPALPPPTPHPEPLVASAPLRTPAFPVPASNVTPGRSARNALLSFPTPVLSEPSTPRRPRIMPLTSLTDVDVPDVAPEPEEVTHLIHGSPSKKKFIRGGLADRASALLTRAQTALSLWHHDTRHHSNADLHLSVVRIVQHTPRAVLAVCEDSGGEEKEERIYMFLRREGEREVREAGEVLVWRPWVTVELGSSVVHSGSVLTEVVFCSRFVVVT</sequence>
<feature type="region of interest" description="Disordered" evidence="1">
    <location>
        <begin position="129"/>
        <end position="166"/>
    </location>
</feature>
<name>A0A165SBH3_9AGAM</name>
<dbReference type="InParanoid" id="A0A165SBH3"/>
<accession>A0A165SBH3</accession>
<feature type="region of interest" description="Disordered" evidence="1">
    <location>
        <begin position="27"/>
        <end position="109"/>
    </location>
</feature>
<evidence type="ECO:0000256" key="1">
    <source>
        <dbReference type="SAM" id="MobiDB-lite"/>
    </source>
</evidence>
<dbReference type="AlphaFoldDB" id="A0A165SBH3"/>
<keyword evidence="4" id="KW-1185">Reference proteome</keyword>
<protein>
    <recommendedName>
        <fullName evidence="2">DUF4502 domain-containing protein</fullName>
    </recommendedName>
</protein>
<gene>
    <name evidence="3" type="ORF">NEOLEDRAFT_1178691</name>
</gene>
<feature type="compositionally biased region" description="Basic and acidic residues" evidence="1">
    <location>
        <begin position="70"/>
        <end position="86"/>
    </location>
</feature>
<feature type="compositionally biased region" description="Pro residues" evidence="1">
    <location>
        <begin position="156"/>
        <end position="165"/>
    </location>
</feature>
<feature type="compositionally biased region" description="Polar residues" evidence="1">
    <location>
        <begin position="38"/>
        <end position="59"/>
    </location>
</feature>
<dbReference type="STRING" id="1314782.A0A165SBH3"/>
<dbReference type="Pfam" id="PF14950">
    <property type="entry name" value="DUF4502"/>
    <property type="match status" value="1"/>
</dbReference>
<dbReference type="EMBL" id="KV425574">
    <property type="protein sequence ID" value="KZT24918.1"/>
    <property type="molecule type" value="Genomic_DNA"/>
</dbReference>
<dbReference type="Proteomes" id="UP000076761">
    <property type="component" value="Unassembled WGS sequence"/>
</dbReference>
<dbReference type="OrthoDB" id="3215163at2759"/>
<proteinExistence type="predicted"/>
<reference evidence="3 4" key="1">
    <citation type="journal article" date="2016" name="Mol. Biol. Evol.">
        <title>Comparative Genomics of Early-Diverging Mushroom-Forming Fungi Provides Insights into the Origins of Lignocellulose Decay Capabilities.</title>
        <authorList>
            <person name="Nagy L.G."/>
            <person name="Riley R."/>
            <person name="Tritt A."/>
            <person name="Adam C."/>
            <person name="Daum C."/>
            <person name="Floudas D."/>
            <person name="Sun H."/>
            <person name="Yadav J.S."/>
            <person name="Pangilinan J."/>
            <person name="Larsson K.H."/>
            <person name="Matsuura K."/>
            <person name="Barry K."/>
            <person name="Labutti K."/>
            <person name="Kuo R."/>
            <person name="Ohm R.A."/>
            <person name="Bhattacharya S.S."/>
            <person name="Shirouzu T."/>
            <person name="Yoshinaga Y."/>
            <person name="Martin F.M."/>
            <person name="Grigoriev I.V."/>
            <person name="Hibbett D.S."/>
        </authorList>
    </citation>
    <scope>NUCLEOTIDE SEQUENCE [LARGE SCALE GENOMIC DNA]</scope>
    <source>
        <strain evidence="3 4">HHB14362 ss-1</strain>
    </source>
</reference>
<evidence type="ECO:0000313" key="3">
    <source>
        <dbReference type="EMBL" id="KZT24918.1"/>
    </source>
</evidence>
<evidence type="ECO:0000259" key="2">
    <source>
        <dbReference type="Pfam" id="PF14950"/>
    </source>
</evidence>
<dbReference type="InterPro" id="IPR028026">
    <property type="entry name" value="DUF4502"/>
</dbReference>
<evidence type="ECO:0000313" key="4">
    <source>
        <dbReference type="Proteomes" id="UP000076761"/>
    </source>
</evidence>
<feature type="domain" description="DUF4502" evidence="2">
    <location>
        <begin position="242"/>
        <end position="280"/>
    </location>
</feature>
<organism evidence="3 4">
    <name type="scientific">Neolentinus lepideus HHB14362 ss-1</name>
    <dbReference type="NCBI Taxonomy" id="1314782"/>
    <lineage>
        <taxon>Eukaryota</taxon>
        <taxon>Fungi</taxon>
        <taxon>Dikarya</taxon>
        <taxon>Basidiomycota</taxon>
        <taxon>Agaricomycotina</taxon>
        <taxon>Agaricomycetes</taxon>
        <taxon>Gloeophyllales</taxon>
        <taxon>Gloeophyllaceae</taxon>
        <taxon>Neolentinus</taxon>
    </lineage>
</organism>